<comment type="subunit">
    <text evidence="11">Component of the lipopolysaccharide transport and assembly complex. The LptBFG transporter is composed of two ATP-binding proteins (LptB) and two transmembrane proteins (LptF and LptG).</text>
</comment>
<keyword evidence="7" id="KW-0997">Cell inner membrane</keyword>
<proteinExistence type="inferred from homology"/>
<evidence type="ECO:0000256" key="1">
    <source>
        <dbReference type="ARBA" id="ARBA00002265"/>
    </source>
</evidence>
<evidence type="ECO:0000313" key="14">
    <source>
        <dbReference type="Proteomes" id="UP000196027"/>
    </source>
</evidence>
<dbReference type="PANTHER" id="PTHR33529">
    <property type="entry name" value="SLR0882 PROTEIN-RELATED"/>
    <property type="match status" value="1"/>
</dbReference>
<feature type="transmembrane region" description="Helical" evidence="12">
    <location>
        <begin position="296"/>
        <end position="317"/>
    </location>
</feature>
<protein>
    <recommendedName>
        <fullName evidence="4">Lipopolysaccharide export system permease protein LptF</fullName>
    </recommendedName>
</protein>
<dbReference type="InterPro" id="IPR005495">
    <property type="entry name" value="LptG/LptF_permease"/>
</dbReference>
<evidence type="ECO:0000256" key="2">
    <source>
        <dbReference type="ARBA" id="ARBA00004429"/>
    </source>
</evidence>
<evidence type="ECO:0000256" key="9">
    <source>
        <dbReference type="ARBA" id="ARBA00022989"/>
    </source>
</evidence>
<dbReference type="Proteomes" id="UP000196027">
    <property type="component" value="Chromosome"/>
</dbReference>
<keyword evidence="9 12" id="KW-1133">Transmembrane helix</keyword>
<evidence type="ECO:0000256" key="3">
    <source>
        <dbReference type="ARBA" id="ARBA00007725"/>
    </source>
</evidence>
<evidence type="ECO:0000256" key="6">
    <source>
        <dbReference type="ARBA" id="ARBA00022475"/>
    </source>
</evidence>
<comment type="function">
    <text evidence="1">Part of the ABC transporter complex LptBFG involved in the translocation of lipopolysaccharide (LPS) from the inner membrane to the outer membrane.</text>
</comment>
<feature type="transmembrane region" description="Helical" evidence="12">
    <location>
        <begin position="36"/>
        <end position="57"/>
    </location>
</feature>
<feature type="transmembrane region" description="Helical" evidence="12">
    <location>
        <begin position="122"/>
        <end position="145"/>
    </location>
</feature>
<keyword evidence="5" id="KW-0813">Transport</keyword>
<name>A0A1Y0ICN4_9GAMM</name>
<evidence type="ECO:0000256" key="4">
    <source>
        <dbReference type="ARBA" id="ARBA00014213"/>
    </source>
</evidence>
<accession>A0A1Y0ICN4</accession>
<reference evidence="13 14" key="1">
    <citation type="submission" date="2017-05" db="EMBL/GenBank/DDBJ databases">
        <title>Genomic insights into alkan degradation activity of Oleiphilus messinensis.</title>
        <authorList>
            <person name="Kozyavkin S.A."/>
            <person name="Slesarev A.I."/>
            <person name="Golyshin P.N."/>
            <person name="Korzhenkov A."/>
            <person name="Golyshina O.N."/>
            <person name="Toshchakov S.V."/>
        </authorList>
    </citation>
    <scope>NUCLEOTIDE SEQUENCE [LARGE SCALE GENOMIC DNA]</scope>
    <source>
        <strain evidence="13 14">ME102</strain>
    </source>
</reference>
<evidence type="ECO:0000256" key="12">
    <source>
        <dbReference type="SAM" id="Phobius"/>
    </source>
</evidence>
<feature type="transmembrane region" description="Helical" evidence="12">
    <location>
        <begin position="358"/>
        <end position="378"/>
    </location>
</feature>
<dbReference type="AlphaFoldDB" id="A0A1Y0ICN4"/>
<gene>
    <name evidence="13" type="ORF">OLMES_3879</name>
</gene>
<evidence type="ECO:0000313" key="13">
    <source>
        <dbReference type="EMBL" id="ARU57899.1"/>
    </source>
</evidence>
<dbReference type="PANTHER" id="PTHR33529:SF7">
    <property type="entry name" value="LIPOPOLYSACCHARIDE EXPORT SYSTEM PERMEASE PROTEIN LPTF"/>
    <property type="match status" value="1"/>
</dbReference>
<evidence type="ECO:0000256" key="5">
    <source>
        <dbReference type="ARBA" id="ARBA00022448"/>
    </source>
</evidence>
<dbReference type="GO" id="GO:0055085">
    <property type="term" value="P:transmembrane transport"/>
    <property type="evidence" value="ECO:0007669"/>
    <property type="project" value="InterPro"/>
</dbReference>
<dbReference type="Pfam" id="PF03739">
    <property type="entry name" value="LptF_LptG"/>
    <property type="match status" value="1"/>
</dbReference>
<sequence>MNSEQCRVDRNCFDILLKSQGRWADVILTRYISTQIISYTLAVSSVLLIVTLFGRLIRFLQQVMDGNLPAEFLLQMIVFRLPQFLELILPFGLFLGTLVALRRMYSDSEIVVMQTGGLSDVQLLKMVLLPACLMSIFVASLTLYVTPATMTKAYQLLINPDNYLEYSVKRTGRIHVTENGRYAMYIDHIDRDSGKLHDLVLAELKTNSDKPIRFSTLLAREGKLHISPETGSRFIIFEQGGQYVGQFATLQLRVLDFDRFGKRISTSAEHIPRLKSDALSTWTLVHSDQSKDWASLHWRIAIPMMMPCAAVIALAFSRTQIRRGSYNRIFIAVLLFLCYMVALNLVRNASGKGDVHPGVAFAVVHTLFLVIGIVVLFSPGLTPDLRKRFPQLLPLGGARN</sequence>
<comment type="similarity">
    <text evidence="3">Belongs to the LptF/LptG family.</text>
</comment>
<evidence type="ECO:0000256" key="7">
    <source>
        <dbReference type="ARBA" id="ARBA00022519"/>
    </source>
</evidence>
<evidence type="ECO:0000256" key="11">
    <source>
        <dbReference type="ARBA" id="ARBA00026081"/>
    </source>
</evidence>
<dbReference type="EMBL" id="CP021425">
    <property type="protein sequence ID" value="ARU57899.1"/>
    <property type="molecule type" value="Genomic_DNA"/>
</dbReference>
<organism evidence="13 14">
    <name type="scientific">Oleiphilus messinensis</name>
    <dbReference type="NCBI Taxonomy" id="141451"/>
    <lineage>
        <taxon>Bacteria</taxon>
        <taxon>Pseudomonadati</taxon>
        <taxon>Pseudomonadota</taxon>
        <taxon>Gammaproteobacteria</taxon>
        <taxon>Oceanospirillales</taxon>
        <taxon>Oleiphilaceae</taxon>
        <taxon>Oleiphilus</taxon>
    </lineage>
</organism>
<keyword evidence="14" id="KW-1185">Reference proteome</keyword>
<feature type="transmembrane region" description="Helical" evidence="12">
    <location>
        <begin position="329"/>
        <end position="346"/>
    </location>
</feature>
<dbReference type="GO" id="GO:0015920">
    <property type="term" value="P:lipopolysaccharide transport"/>
    <property type="evidence" value="ECO:0007669"/>
    <property type="project" value="TreeGrafter"/>
</dbReference>
<evidence type="ECO:0000256" key="10">
    <source>
        <dbReference type="ARBA" id="ARBA00023136"/>
    </source>
</evidence>
<keyword evidence="8 12" id="KW-0812">Transmembrane</keyword>
<dbReference type="GO" id="GO:0043190">
    <property type="term" value="C:ATP-binding cassette (ABC) transporter complex"/>
    <property type="evidence" value="ECO:0007669"/>
    <property type="project" value="InterPro"/>
</dbReference>
<dbReference type="NCBIfam" id="TIGR04407">
    <property type="entry name" value="LptF_YjgP"/>
    <property type="match status" value="1"/>
</dbReference>
<comment type="subcellular location">
    <subcellularLocation>
        <location evidence="2">Cell inner membrane</location>
        <topology evidence="2">Multi-pass membrane protein</topology>
    </subcellularLocation>
</comment>
<dbReference type="InterPro" id="IPR030922">
    <property type="entry name" value="LptF"/>
</dbReference>
<dbReference type="KEGG" id="ome:OLMES_3879"/>
<keyword evidence="10 12" id="KW-0472">Membrane</keyword>
<dbReference type="RefSeq" id="WP_087462744.1">
    <property type="nucleotide sequence ID" value="NZ_CP021425.1"/>
</dbReference>
<feature type="transmembrane region" description="Helical" evidence="12">
    <location>
        <begin position="77"/>
        <end position="101"/>
    </location>
</feature>
<keyword evidence="6" id="KW-1003">Cell membrane</keyword>
<evidence type="ECO:0000256" key="8">
    <source>
        <dbReference type="ARBA" id="ARBA00022692"/>
    </source>
</evidence>